<comment type="caution">
    <text evidence="1">The sequence shown here is derived from an EMBL/GenBank/DDBJ whole genome shotgun (WGS) entry which is preliminary data.</text>
</comment>
<name>A0A139WTH4_9CYAN</name>
<accession>A0A139WTH4</accession>
<protein>
    <submittedName>
        <fullName evidence="1">Uncharacterized protein</fullName>
    </submittedName>
</protein>
<dbReference type="Proteomes" id="UP000076925">
    <property type="component" value="Unassembled WGS sequence"/>
</dbReference>
<sequence>MMGIAQIIRELAADLANASVNVEVVNLQRVLRERLQQKGVSSLKATEISENWVERLQQELEEQLVEWDLLGIPRPLVQASSPFTFITFRHRNYQPTLEMQGISTDFPEVYNFIASLSPREFLLVPACLLQLAGCNPILITDGSGDGGVDCVGQVIAGPARSLCIFAQARTSSTEITKDSVQLEYAKFRDLQRTGQFAEYLAALGTGNSADGRAVCYAMFASAEFKEPSREYARREGILLRSRRQAAFWLSQSFSVDSLRQMRQKLGTSLIRNLSQNLAPVITPYRRDIAFATLRPPQI</sequence>
<keyword evidence="2" id="KW-1185">Reference proteome</keyword>
<proteinExistence type="predicted"/>
<evidence type="ECO:0000313" key="2">
    <source>
        <dbReference type="Proteomes" id="UP000076925"/>
    </source>
</evidence>
<dbReference type="AlphaFoldDB" id="A0A139WTH4"/>
<gene>
    <name evidence="1" type="ORF">WA1_08005</name>
</gene>
<organism evidence="1 2">
    <name type="scientific">Scytonema hofmannii PCC 7110</name>
    <dbReference type="NCBI Taxonomy" id="128403"/>
    <lineage>
        <taxon>Bacteria</taxon>
        <taxon>Bacillati</taxon>
        <taxon>Cyanobacteriota</taxon>
        <taxon>Cyanophyceae</taxon>
        <taxon>Nostocales</taxon>
        <taxon>Scytonemataceae</taxon>
        <taxon>Scytonema</taxon>
    </lineage>
</organism>
<evidence type="ECO:0000313" key="1">
    <source>
        <dbReference type="EMBL" id="KYC35736.1"/>
    </source>
</evidence>
<dbReference type="EMBL" id="ANNX02000051">
    <property type="protein sequence ID" value="KYC35736.1"/>
    <property type="molecule type" value="Genomic_DNA"/>
</dbReference>
<dbReference type="RefSeq" id="WP_026135279.1">
    <property type="nucleotide sequence ID" value="NZ_KQ976354.1"/>
</dbReference>
<reference evidence="1 2" key="1">
    <citation type="journal article" date="2013" name="Genome Biol. Evol.">
        <title>Genomes of Stigonematalean cyanobacteria (subsection V) and the evolution of oxygenic photosynthesis from prokaryotes to plastids.</title>
        <authorList>
            <person name="Dagan T."/>
            <person name="Roettger M."/>
            <person name="Stucken K."/>
            <person name="Landan G."/>
            <person name="Koch R."/>
            <person name="Major P."/>
            <person name="Gould S.B."/>
            <person name="Goremykin V.V."/>
            <person name="Rippka R."/>
            <person name="Tandeau de Marsac N."/>
            <person name="Gugger M."/>
            <person name="Lockhart P.J."/>
            <person name="Allen J.F."/>
            <person name="Brune I."/>
            <person name="Maus I."/>
            <person name="Puhler A."/>
            <person name="Martin W.F."/>
        </authorList>
    </citation>
    <scope>NUCLEOTIDE SEQUENCE [LARGE SCALE GENOMIC DNA]</scope>
    <source>
        <strain evidence="1 2">PCC 7110</strain>
    </source>
</reference>